<evidence type="ECO:0000313" key="1">
    <source>
        <dbReference type="EMBL" id="MPL95881.1"/>
    </source>
</evidence>
<reference evidence="1" key="1">
    <citation type="submission" date="2019-08" db="EMBL/GenBank/DDBJ databases">
        <authorList>
            <person name="Kucharzyk K."/>
            <person name="Murdoch R.W."/>
            <person name="Higgins S."/>
            <person name="Loffler F."/>
        </authorList>
    </citation>
    <scope>NUCLEOTIDE SEQUENCE</scope>
</reference>
<protein>
    <submittedName>
        <fullName evidence="1">Uncharacterized protein</fullName>
    </submittedName>
</protein>
<comment type="caution">
    <text evidence="1">The sequence shown here is derived from an EMBL/GenBank/DDBJ whole genome shotgun (WGS) entry which is preliminary data.</text>
</comment>
<name>A0A644VWT9_9ZZZZ</name>
<accession>A0A644VWT9</accession>
<organism evidence="1">
    <name type="scientific">bioreactor metagenome</name>
    <dbReference type="NCBI Taxonomy" id="1076179"/>
    <lineage>
        <taxon>unclassified sequences</taxon>
        <taxon>metagenomes</taxon>
        <taxon>ecological metagenomes</taxon>
    </lineage>
</organism>
<proteinExistence type="predicted"/>
<dbReference type="AlphaFoldDB" id="A0A644VWT9"/>
<sequence length="244" mass="26542">MEHKGVVLAVEPHGVVTGFIVPVTEIEQAVLHLLFQILGNIGMVGKGSQNMGKIGEIEVTAIASLVDEGDLTAQDMLKLIPRSACMQDCNRTICVALSVPGKHLESLLLALIHGRFCLWNQGEGEVLKRQVIAHAHPLYHCRCLELQISDGQLFAGPEGAGVLSGKNDRRSLVEISDHEVLFGGSDKVDLKSLMLIRIGTEQFDLAFPYMIAPATEVSQRFLHRQNQSGIALADGQLLDKSFTV</sequence>
<dbReference type="EMBL" id="VSSQ01000485">
    <property type="protein sequence ID" value="MPL95881.1"/>
    <property type="molecule type" value="Genomic_DNA"/>
</dbReference>
<gene>
    <name evidence="1" type="ORF">SDC9_42054</name>
</gene>